<accession>A0ABX6AIK8</accession>
<evidence type="ECO:0000313" key="3">
    <source>
        <dbReference type="EMBL" id="QEU87476.1"/>
    </source>
</evidence>
<protein>
    <recommendedName>
        <fullName evidence="5">PPE domain-containing protein</fullName>
    </recommendedName>
</protein>
<dbReference type="Proteomes" id="UP000327143">
    <property type="component" value="Chromosome"/>
</dbReference>
<evidence type="ECO:0000256" key="1">
    <source>
        <dbReference type="SAM" id="Coils"/>
    </source>
</evidence>
<proteinExistence type="predicted"/>
<sequence length="776" mass="84781">MELDTLRDADFSLLDEAVTDWSTLVKSLEELKKDAEDNLHKGANKADWAGVNAKVSKEFIGKTAGEFADAHTQAKSTYQILSDTVGELKRYRRQLVDAIEVGRKKNLTVIGHEGGFTVTTNAPPEARGTMDQDNEGDITALRDEIQGILDKATESDNSARTVLQALADQSELGFSDASYADRDSAAEALRRADQLAALAKKDPDDLTVKDFDRINAGLKKYAGDELFAERFATTLGPKKTLEFWAGISDPNRGNWELGRDRLDQFDDLQRSLGLTLANATQSDSAAMADWKRTMIDIGDKPVYGNQGGPMGFQVMSNLMRTGDYDDRFLKDYGTKLMATERKLTGNGEHPNFAWRQGPATPWLNRIGEDSGTDPLTGYLKGLSNSPDAATDFFNQRFISKDDPDNPFERDTDGNGRKGKVSLSNFQYLFEERDWPQESDSKGEDLHTGQNNLALALEAATTGHPAGELPTPDTPAHNAGQTKLFESIVASISEDPERLTKSSYMSDSIGQIASEYLPDINRAATGVDPHPDEGNLDAQRAWEQTKNLYPIAGSAAEMNHRDASRFLFAVAQNPEGYAAVEVGQKNYMTNLMDYHLNPGLPERQHPHHDKELTVRSIAWNSGEVSGTLAMGRNEAVAARGVELDEQYGHSMTQWKNTVSGTIGLGVGIGTSFIASPVAGAVVGGTTGTVTSVVMEQFFKDLEGDAQGNAGPTMGENWENGQENNMKYTRQAASEAARAHNHANPDDVASWAQEESRKGFLSAGDYMERVAPELVTDI</sequence>
<feature type="compositionally biased region" description="Basic and acidic residues" evidence="2">
    <location>
        <begin position="398"/>
        <end position="415"/>
    </location>
</feature>
<feature type="region of interest" description="Disordered" evidence="2">
    <location>
        <begin position="396"/>
        <end position="418"/>
    </location>
</feature>
<dbReference type="RefSeq" id="WP_016824840.1">
    <property type="nucleotide sequence ID" value="NZ_CP023700.1"/>
</dbReference>
<evidence type="ECO:0008006" key="5">
    <source>
        <dbReference type="Google" id="ProtNLM"/>
    </source>
</evidence>
<organism evidence="3 4">
    <name type="scientific">Streptomyces viridosporus T7A</name>
    <dbReference type="NCBI Taxonomy" id="665577"/>
    <lineage>
        <taxon>Bacteria</taxon>
        <taxon>Bacillati</taxon>
        <taxon>Actinomycetota</taxon>
        <taxon>Actinomycetes</taxon>
        <taxon>Kitasatosporales</taxon>
        <taxon>Streptomycetaceae</taxon>
        <taxon>Streptomyces</taxon>
    </lineage>
</organism>
<gene>
    <name evidence="3" type="ORF">CP969_24440</name>
</gene>
<evidence type="ECO:0000256" key="2">
    <source>
        <dbReference type="SAM" id="MobiDB-lite"/>
    </source>
</evidence>
<dbReference type="EMBL" id="CP023700">
    <property type="protein sequence ID" value="QEU87476.1"/>
    <property type="molecule type" value="Genomic_DNA"/>
</dbReference>
<reference evidence="3 4" key="1">
    <citation type="submission" date="2017-09" db="EMBL/GenBank/DDBJ databases">
        <authorList>
            <person name="Lee N."/>
            <person name="Cho B.-K."/>
        </authorList>
    </citation>
    <scope>NUCLEOTIDE SEQUENCE [LARGE SCALE GENOMIC DNA]</scope>
    <source>
        <strain evidence="3 4">ATCC 39115</strain>
    </source>
</reference>
<keyword evidence="1" id="KW-0175">Coiled coil</keyword>
<keyword evidence="4" id="KW-1185">Reference proteome</keyword>
<evidence type="ECO:0000313" key="4">
    <source>
        <dbReference type="Proteomes" id="UP000327143"/>
    </source>
</evidence>
<feature type="coiled-coil region" evidence="1">
    <location>
        <begin position="18"/>
        <end position="45"/>
    </location>
</feature>
<name>A0ABX6AIK8_STRVD</name>